<protein>
    <submittedName>
        <fullName evidence="1">Uncharacterized protein</fullName>
    </submittedName>
</protein>
<name>A0A9X9Q835_GULGU</name>
<dbReference type="AlphaFoldDB" id="A0A9X9Q835"/>
<organism evidence="1 2">
    <name type="scientific">Gulo gulo</name>
    <name type="common">Wolverine</name>
    <name type="synonym">Gluton</name>
    <dbReference type="NCBI Taxonomy" id="48420"/>
    <lineage>
        <taxon>Eukaryota</taxon>
        <taxon>Metazoa</taxon>
        <taxon>Chordata</taxon>
        <taxon>Craniata</taxon>
        <taxon>Vertebrata</taxon>
        <taxon>Euteleostomi</taxon>
        <taxon>Mammalia</taxon>
        <taxon>Eutheria</taxon>
        <taxon>Laurasiatheria</taxon>
        <taxon>Carnivora</taxon>
        <taxon>Caniformia</taxon>
        <taxon>Musteloidea</taxon>
        <taxon>Mustelidae</taxon>
        <taxon>Guloninae</taxon>
        <taxon>Gulo</taxon>
    </lineage>
</organism>
<proteinExistence type="predicted"/>
<dbReference type="EMBL" id="CYRY02043891">
    <property type="protein sequence ID" value="VCX38567.1"/>
    <property type="molecule type" value="Genomic_DNA"/>
</dbReference>
<sequence length="53" mass="5681">MSRLPIGAVMRMDKNATVNTSIPYSSNCFSPCDLAVSKATDPMAAYKSLRGVI</sequence>
<gene>
    <name evidence="1" type="ORF">BN2614_LOCUS1</name>
</gene>
<keyword evidence="2" id="KW-1185">Reference proteome</keyword>
<comment type="caution">
    <text evidence="1">The sequence shown here is derived from an EMBL/GenBank/DDBJ whole genome shotgun (WGS) entry which is preliminary data.</text>
</comment>
<accession>A0A9X9Q835</accession>
<reference evidence="1 2" key="1">
    <citation type="submission" date="2018-10" db="EMBL/GenBank/DDBJ databases">
        <authorList>
            <person name="Ekblom R."/>
            <person name="Jareborg N."/>
        </authorList>
    </citation>
    <scope>NUCLEOTIDE SEQUENCE [LARGE SCALE GENOMIC DNA]</scope>
    <source>
        <tissue evidence="1">Muscle</tissue>
    </source>
</reference>
<evidence type="ECO:0000313" key="1">
    <source>
        <dbReference type="EMBL" id="VCX38567.1"/>
    </source>
</evidence>
<dbReference type="Proteomes" id="UP000269945">
    <property type="component" value="Unassembled WGS sequence"/>
</dbReference>
<evidence type="ECO:0000313" key="2">
    <source>
        <dbReference type="Proteomes" id="UP000269945"/>
    </source>
</evidence>